<gene>
    <name evidence="2" type="ORF">POCTA_138.1.T0620127</name>
</gene>
<reference evidence="2" key="1">
    <citation type="submission" date="2021-01" db="EMBL/GenBank/DDBJ databases">
        <authorList>
            <consortium name="Genoscope - CEA"/>
            <person name="William W."/>
        </authorList>
    </citation>
    <scope>NUCLEOTIDE SEQUENCE</scope>
</reference>
<feature type="compositionally biased region" description="Low complexity" evidence="1">
    <location>
        <begin position="68"/>
        <end position="84"/>
    </location>
</feature>
<sequence length="190" mass="22054">MSHDPQVDLLNMDHTAGEFLQMPLRNNFFQRFETEFFAEPWDAPIGPAKKSNSKVKTIKFKQPISRVQPRQQTTETPTTPKRPQSCQQTNQFLDLGIPPATPSYTKIMQRIIISTPHKSSRKNSTCQYRQKCIQSLLMAQKQNSQFQNLTHSSSTYFNFISQINPVSQKLKTNQEPLFKKCKFKLKNMLN</sequence>
<dbReference type="Proteomes" id="UP000683925">
    <property type="component" value="Unassembled WGS sequence"/>
</dbReference>
<evidence type="ECO:0000313" key="2">
    <source>
        <dbReference type="EMBL" id="CAD8173636.1"/>
    </source>
</evidence>
<dbReference type="OMA" id="FQRFETE"/>
<feature type="region of interest" description="Disordered" evidence="1">
    <location>
        <begin position="61"/>
        <end position="86"/>
    </location>
</feature>
<comment type="caution">
    <text evidence="2">The sequence shown here is derived from an EMBL/GenBank/DDBJ whole genome shotgun (WGS) entry which is preliminary data.</text>
</comment>
<dbReference type="EMBL" id="CAJJDP010000061">
    <property type="protein sequence ID" value="CAD8173636.1"/>
    <property type="molecule type" value="Genomic_DNA"/>
</dbReference>
<name>A0A8S1VG18_PAROT</name>
<keyword evidence="3" id="KW-1185">Reference proteome</keyword>
<proteinExistence type="predicted"/>
<organism evidence="2 3">
    <name type="scientific">Paramecium octaurelia</name>
    <dbReference type="NCBI Taxonomy" id="43137"/>
    <lineage>
        <taxon>Eukaryota</taxon>
        <taxon>Sar</taxon>
        <taxon>Alveolata</taxon>
        <taxon>Ciliophora</taxon>
        <taxon>Intramacronucleata</taxon>
        <taxon>Oligohymenophorea</taxon>
        <taxon>Peniculida</taxon>
        <taxon>Parameciidae</taxon>
        <taxon>Paramecium</taxon>
    </lineage>
</organism>
<evidence type="ECO:0000313" key="3">
    <source>
        <dbReference type="Proteomes" id="UP000683925"/>
    </source>
</evidence>
<evidence type="ECO:0000256" key="1">
    <source>
        <dbReference type="SAM" id="MobiDB-lite"/>
    </source>
</evidence>
<accession>A0A8S1VG18</accession>
<dbReference type="AlphaFoldDB" id="A0A8S1VG18"/>
<protein>
    <submittedName>
        <fullName evidence="2">Uncharacterized protein</fullName>
    </submittedName>
</protein>
<dbReference type="OrthoDB" id="297215at2759"/>